<dbReference type="AlphaFoldDB" id="A0AAD6EXU0"/>
<dbReference type="EMBL" id="JAMRDG010000001">
    <property type="protein sequence ID" value="KAJ3705206.1"/>
    <property type="molecule type" value="Genomic_DNA"/>
</dbReference>
<gene>
    <name evidence="2" type="ORF">LUZ61_008911</name>
</gene>
<dbReference type="PANTHER" id="PTHR33116">
    <property type="entry name" value="REVERSE TRANSCRIPTASE ZINC-BINDING DOMAIN-CONTAINING PROTEIN-RELATED-RELATED"/>
    <property type="match status" value="1"/>
</dbReference>
<dbReference type="InterPro" id="IPR026960">
    <property type="entry name" value="RVT-Znf"/>
</dbReference>
<accession>A0AAD6EXU0</accession>
<evidence type="ECO:0000313" key="3">
    <source>
        <dbReference type="Proteomes" id="UP001210211"/>
    </source>
</evidence>
<name>A0AAD6EXU0_9POAL</name>
<sequence>MIQAAALIVPHSISSKIQAPFFLLQYADDTLFFSTAQGSAVQVLNQVLTTFSQVSGIDLNLGKSALIVPHSISSKIQAPFFLLQYADDTLFFSTAQGSTVQVLNQVLTTFSQVSGIDLNLGKSALITFNLTSQQEQSVRRVLQVDVSTFPLSYLGLPLTLRRPDRLTFQNLIYKVQQKLEGWKSALLSRAWRVVLASTVLSAIPIYFMSVFKLPMWVIKELDRLRRNFIWGSANNTGRATHLLSWSRVCLPKTLGSFGLLDLRLQNISLLLRWWWRLYSEPHSLWGKIAKQLFSKMNPNIPPLAWNKNGSFFWNDLFSLRSHFQICTSSVIGTGMSTMFWYCNWGGTTMFYYNSSEKPPSRQLISLRDALTVWHDLLPNPLTLQQSLLLQQAQNLIFTAQPDRLSWRWTPNGVYTAASAYKFFILSGKVLSPLNFIWKLQIPESIKFFLLLLAHGRLLTQYQLLKRNIPCVQGCILCGHPDRETGDHLFFDCAFSVQLWHRLGFSQASTQIHSHVSLQDRLHSWFSTAANSPDKRIVLATAFWGIWLKRNNRIFRNQIRRIEAIQQWIVHEATLFMKFC</sequence>
<protein>
    <recommendedName>
        <fullName evidence="1">Reverse transcriptase zinc-binding domain-containing protein</fullName>
    </recommendedName>
</protein>
<organism evidence="2 3">
    <name type="scientific">Rhynchospora tenuis</name>
    <dbReference type="NCBI Taxonomy" id="198213"/>
    <lineage>
        <taxon>Eukaryota</taxon>
        <taxon>Viridiplantae</taxon>
        <taxon>Streptophyta</taxon>
        <taxon>Embryophyta</taxon>
        <taxon>Tracheophyta</taxon>
        <taxon>Spermatophyta</taxon>
        <taxon>Magnoliopsida</taxon>
        <taxon>Liliopsida</taxon>
        <taxon>Poales</taxon>
        <taxon>Cyperaceae</taxon>
        <taxon>Cyperoideae</taxon>
        <taxon>Rhynchosporeae</taxon>
        <taxon>Rhynchospora</taxon>
    </lineage>
</organism>
<feature type="domain" description="Reverse transcriptase zinc-binding" evidence="1">
    <location>
        <begin position="414"/>
        <end position="499"/>
    </location>
</feature>
<evidence type="ECO:0000259" key="1">
    <source>
        <dbReference type="Pfam" id="PF13966"/>
    </source>
</evidence>
<comment type="caution">
    <text evidence="2">The sequence shown here is derived from an EMBL/GenBank/DDBJ whole genome shotgun (WGS) entry which is preliminary data.</text>
</comment>
<dbReference type="Pfam" id="PF13966">
    <property type="entry name" value="zf-RVT"/>
    <property type="match status" value="1"/>
</dbReference>
<reference evidence="2 3" key="1">
    <citation type="journal article" date="2022" name="Cell">
        <title>Repeat-based holocentromeres influence genome architecture and karyotype evolution.</title>
        <authorList>
            <person name="Hofstatter P.G."/>
            <person name="Thangavel G."/>
            <person name="Lux T."/>
            <person name="Neumann P."/>
            <person name="Vondrak T."/>
            <person name="Novak P."/>
            <person name="Zhang M."/>
            <person name="Costa L."/>
            <person name="Castellani M."/>
            <person name="Scott A."/>
            <person name="Toegelov H."/>
            <person name="Fuchs J."/>
            <person name="Mata-Sucre Y."/>
            <person name="Dias Y."/>
            <person name="Vanzela A.L.L."/>
            <person name="Huettel B."/>
            <person name="Almeida C.C.S."/>
            <person name="Simkova H."/>
            <person name="Souza G."/>
            <person name="Pedrosa-Harand A."/>
            <person name="Macas J."/>
            <person name="Mayer K.F.X."/>
            <person name="Houben A."/>
            <person name="Marques A."/>
        </authorList>
    </citation>
    <scope>NUCLEOTIDE SEQUENCE [LARGE SCALE GENOMIC DNA]</scope>
    <source>
        <strain evidence="2">RhyTen1mFocal</strain>
    </source>
</reference>
<proteinExistence type="predicted"/>
<keyword evidence="3" id="KW-1185">Reference proteome</keyword>
<evidence type="ECO:0000313" key="2">
    <source>
        <dbReference type="EMBL" id="KAJ3705206.1"/>
    </source>
</evidence>
<dbReference type="PANTHER" id="PTHR33116:SF78">
    <property type="entry name" value="OS12G0587133 PROTEIN"/>
    <property type="match status" value="1"/>
</dbReference>
<dbReference type="Proteomes" id="UP001210211">
    <property type="component" value="Unassembled WGS sequence"/>
</dbReference>